<evidence type="ECO:0000313" key="5">
    <source>
        <dbReference type="Proteomes" id="UP000261520"/>
    </source>
</evidence>
<dbReference type="SUPFAM" id="SSF100934">
    <property type="entry name" value="Heat shock protein 70kD (HSP70), C-terminal subdomain"/>
    <property type="match status" value="1"/>
</dbReference>
<dbReference type="GO" id="GO:0005524">
    <property type="term" value="F:ATP binding"/>
    <property type="evidence" value="ECO:0007669"/>
    <property type="project" value="UniProtKB-KW"/>
</dbReference>
<evidence type="ECO:0000313" key="4">
    <source>
        <dbReference type="Ensembl" id="ENSPMGP00000020417.1"/>
    </source>
</evidence>
<comment type="similarity">
    <text evidence="1">Belongs to the heat shock protein 70 family.</text>
</comment>
<evidence type="ECO:0000256" key="2">
    <source>
        <dbReference type="ARBA" id="ARBA00022741"/>
    </source>
</evidence>
<dbReference type="AlphaFoldDB" id="A0A3B4ATA9"/>
<dbReference type="GO" id="GO:0140662">
    <property type="term" value="F:ATP-dependent protein folding chaperone"/>
    <property type="evidence" value="ECO:0007669"/>
    <property type="project" value="InterPro"/>
</dbReference>
<dbReference type="Proteomes" id="UP000261520">
    <property type="component" value="Unplaced"/>
</dbReference>
<dbReference type="InterPro" id="IPR029048">
    <property type="entry name" value="HSP70_C_sf"/>
</dbReference>
<evidence type="ECO:0000256" key="1">
    <source>
        <dbReference type="ARBA" id="ARBA00007381"/>
    </source>
</evidence>
<dbReference type="Gene3D" id="1.20.1270.10">
    <property type="match status" value="1"/>
</dbReference>
<reference evidence="4" key="1">
    <citation type="submission" date="2025-08" db="UniProtKB">
        <authorList>
            <consortium name="Ensembl"/>
        </authorList>
    </citation>
    <scope>IDENTIFICATION</scope>
</reference>
<dbReference type="STRING" id="409849.ENSPMGP00000020417"/>
<protein>
    <submittedName>
        <fullName evidence="4">Uncharacterized protein</fullName>
    </submittedName>
</protein>
<dbReference type="Ensembl" id="ENSPMGT00000021753.1">
    <property type="protein sequence ID" value="ENSPMGP00000020417.1"/>
    <property type="gene ID" value="ENSPMGG00000016516.1"/>
</dbReference>
<proteinExistence type="inferred from homology"/>
<dbReference type="InterPro" id="IPR013126">
    <property type="entry name" value="Hsp_70_fam"/>
</dbReference>
<keyword evidence="5" id="KW-1185">Reference proteome</keyword>
<keyword evidence="3" id="KW-0067">ATP-binding</keyword>
<keyword evidence="2" id="KW-0547">Nucleotide-binding</keyword>
<organism evidence="4 5">
    <name type="scientific">Periophthalmus magnuspinnatus</name>
    <dbReference type="NCBI Taxonomy" id="409849"/>
    <lineage>
        <taxon>Eukaryota</taxon>
        <taxon>Metazoa</taxon>
        <taxon>Chordata</taxon>
        <taxon>Craniata</taxon>
        <taxon>Vertebrata</taxon>
        <taxon>Euteleostomi</taxon>
        <taxon>Actinopterygii</taxon>
        <taxon>Neopterygii</taxon>
        <taxon>Teleostei</taxon>
        <taxon>Neoteleostei</taxon>
        <taxon>Acanthomorphata</taxon>
        <taxon>Gobiaria</taxon>
        <taxon>Gobiiformes</taxon>
        <taxon>Gobioidei</taxon>
        <taxon>Gobiidae</taxon>
        <taxon>Oxudercinae</taxon>
        <taxon>Periophthalmus</taxon>
    </lineage>
</organism>
<reference evidence="4" key="2">
    <citation type="submission" date="2025-09" db="UniProtKB">
        <authorList>
            <consortium name="Ensembl"/>
        </authorList>
    </citation>
    <scope>IDENTIFICATION</scope>
</reference>
<accession>A0A3B4ATA9</accession>
<sequence>IVQYDEKFKAEDKAQRNTVSAKNVLEANVFTVKNSVQDEKLLDKCEKTMNHKLASNQMAEVEEYQNKQKELEKLCNPIISKLYQGAGPTIKEVE</sequence>
<evidence type="ECO:0000256" key="3">
    <source>
        <dbReference type="ARBA" id="ARBA00022840"/>
    </source>
</evidence>
<dbReference type="Pfam" id="PF00012">
    <property type="entry name" value="HSP70"/>
    <property type="match status" value="1"/>
</dbReference>
<name>A0A3B4ATA9_9GOBI</name>